<dbReference type="Pfam" id="PF01266">
    <property type="entry name" value="DAO"/>
    <property type="match status" value="1"/>
</dbReference>
<dbReference type="GO" id="GO:0005737">
    <property type="term" value="C:cytoplasm"/>
    <property type="evidence" value="ECO:0007669"/>
    <property type="project" value="TreeGrafter"/>
</dbReference>
<dbReference type="STRING" id="354355.SAMN05660816_02010"/>
<evidence type="ECO:0000256" key="4">
    <source>
        <dbReference type="ARBA" id="ARBA00023002"/>
    </source>
</evidence>
<accession>A0A1V9E1V6</accession>
<dbReference type="Gene3D" id="3.50.50.60">
    <property type="entry name" value="FAD/NAD(P)-binding domain"/>
    <property type="match status" value="1"/>
</dbReference>
<comment type="cofactor">
    <cofactor evidence="1">
        <name>FAD</name>
        <dbReference type="ChEBI" id="CHEBI:57692"/>
    </cofactor>
</comment>
<protein>
    <submittedName>
        <fullName evidence="7">Hydroxyglutarate oxidase</fullName>
    </submittedName>
</protein>
<dbReference type="AlphaFoldDB" id="A0A1V9E1V6"/>
<keyword evidence="3" id="KW-0274">FAD</keyword>
<dbReference type="OrthoDB" id="9801699at2"/>
<dbReference type="PANTHER" id="PTHR43104">
    <property type="entry name" value="L-2-HYDROXYGLUTARATE DEHYDROGENASE, MITOCHONDRIAL"/>
    <property type="match status" value="1"/>
</dbReference>
<reference evidence="8" key="1">
    <citation type="submission" date="2016-04" db="EMBL/GenBank/DDBJ databases">
        <authorList>
            <person name="Chen L."/>
            <person name="Zhuang W."/>
            <person name="Wang G."/>
        </authorList>
    </citation>
    <scope>NUCLEOTIDE SEQUENCE [LARGE SCALE GENOMIC DNA]</scope>
    <source>
        <strain evidence="8">17621</strain>
    </source>
</reference>
<evidence type="ECO:0000256" key="3">
    <source>
        <dbReference type="ARBA" id="ARBA00022827"/>
    </source>
</evidence>
<evidence type="ECO:0000256" key="2">
    <source>
        <dbReference type="ARBA" id="ARBA00022630"/>
    </source>
</evidence>
<proteinExistence type="inferred from homology"/>
<name>A0A1V9E1V6_9BACT</name>
<keyword evidence="8" id="KW-1185">Reference proteome</keyword>
<organism evidence="7 8">
    <name type="scientific">Niastella yeongjuensis</name>
    <dbReference type="NCBI Taxonomy" id="354355"/>
    <lineage>
        <taxon>Bacteria</taxon>
        <taxon>Pseudomonadati</taxon>
        <taxon>Bacteroidota</taxon>
        <taxon>Chitinophagia</taxon>
        <taxon>Chitinophagales</taxon>
        <taxon>Chitinophagaceae</taxon>
        <taxon>Niastella</taxon>
    </lineage>
</organism>
<comment type="similarity">
    <text evidence="5">Belongs to the L2HGDH family.</text>
</comment>
<dbReference type="EMBL" id="LVXG01000078">
    <property type="protein sequence ID" value="OQP40090.1"/>
    <property type="molecule type" value="Genomic_DNA"/>
</dbReference>
<dbReference type="Gene3D" id="3.30.9.10">
    <property type="entry name" value="D-Amino Acid Oxidase, subunit A, domain 2"/>
    <property type="match status" value="1"/>
</dbReference>
<comment type="caution">
    <text evidence="7">The sequence shown here is derived from an EMBL/GenBank/DDBJ whole genome shotgun (WGS) entry which is preliminary data.</text>
</comment>
<dbReference type="Proteomes" id="UP000192610">
    <property type="component" value="Unassembled WGS sequence"/>
</dbReference>
<gene>
    <name evidence="7" type="ORF">A4H97_16320</name>
</gene>
<dbReference type="InterPro" id="IPR036188">
    <property type="entry name" value="FAD/NAD-bd_sf"/>
</dbReference>
<dbReference type="PANTHER" id="PTHR43104:SF2">
    <property type="entry name" value="L-2-HYDROXYGLUTARATE DEHYDROGENASE, MITOCHONDRIAL"/>
    <property type="match status" value="1"/>
</dbReference>
<evidence type="ECO:0000256" key="1">
    <source>
        <dbReference type="ARBA" id="ARBA00001974"/>
    </source>
</evidence>
<dbReference type="RefSeq" id="WP_081204596.1">
    <property type="nucleotide sequence ID" value="NZ_FOCZ01000003.1"/>
</dbReference>
<evidence type="ECO:0000313" key="8">
    <source>
        <dbReference type="Proteomes" id="UP000192610"/>
    </source>
</evidence>
<evidence type="ECO:0000256" key="5">
    <source>
        <dbReference type="ARBA" id="ARBA00037941"/>
    </source>
</evidence>
<evidence type="ECO:0000313" key="7">
    <source>
        <dbReference type="EMBL" id="OQP40090.1"/>
    </source>
</evidence>
<keyword evidence="4" id="KW-0560">Oxidoreductase</keyword>
<evidence type="ECO:0000259" key="6">
    <source>
        <dbReference type="Pfam" id="PF01266"/>
    </source>
</evidence>
<sequence>MTTNLYDIVVIGGGCVGLSTAYKINQKYPDLKIAVLEKESQVSAHQTGRNSGVIHSGIYYKPGSYKAKNCVTGRRELVAFAKEYNIKHDICGKIIVASKEEELAHMNKVFQNGIANGIEDIRMISAKEITEIEPYCEGIAGIWVGCTGIIDYVGFTKKLAELIESKFTGSKVFLETEVKDFIKDGPITTVKTNRGDFTAKNVIACAGLQSDRIAIKEGTGTDSAIVGFRGDYYDLSEKGKNKVRNLIYPVPNPQFPFLGVHFTRMTNGSVECGPNAVFVFKREGYNKTDFNLKDTVQALGYKGTRRFFAKHWRFGLDEYRGAFSKAYFLKRLQKLIPSLQSDDIVPGRAGVRAMALSREGNMIDDFKIEAKGNAIHVLNAPSPAATAALAIGAAIEEIATKQFNLG</sequence>
<feature type="domain" description="FAD dependent oxidoreductase" evidence="6">
    <location>
        <begin position="7"/>
        <end position="395"/>
    </location>
</feature>
<dbReference type="NCBIfam" id="NF008726">
    <property type="entry name" value="PRK11728.1"/>
    <property type="match status" value="1"/>
</dbReference>
<dbReference type="GO" id="GO:0047545">
    <property type="term" value="F:(S)-2-hydroxyglutarate dehydrogenase activity"/>
    <property type="evidence" value="ECO:0007669"/>
    <property type="project" value="TreeGrafter"/>
</dbReference>
<keyword evidence="2" id="KW-0285">Flavoprotein</keyword>
<dbReference type="InterPro" id="IPR006076">
    <property type="entry name" value="FAD-dep_OxRdtase"/>
</dbReference>
<dbReference type="SUPFAM" id="SSF51905">
    <property type="entry name" value="FAD/NAD(P)-binding domain"/>
    <property type="match status" value="1"/>
</dbReference>